<dbReference type="AlphaFoldDB" id="A0A443SRD7"/>
<dbReference type="PROSITE" id="PS50005">
    <property type="entry name" value="TPR"/>
    <property type="match status" value="1"/>
</dbReference>
<feature type="repeat" description="TPR" evidence="1">
    <location>
        <begin position="96"/>
        <end position="129"/>
    </location>
</feature>
<evidence type="ECO:0000313" key="2">
    <source>
        <dbReference type="EMBL" id="RWS30052.1"/>
    </source>
</evidence>
<dbReference type="OrthoDB" id="423589at2759"/>
<dbReference type="SUPFAM" id="SSF48452">
    <property type="entry name" value="TPR-like"/>
    <property type="match status" value="1"/>
</dbReference>
<keyword evidence="3" id="KW-1185">Reference proteome</keyword>
<gene>
    <name evidence="2" type="ORF">B4U80_12682</name>
</gene>
<evidence type="ECO:0000313" key="3">
    <source>
        <dbReference type="Proteomes" id="UP000288716"/>
    </source>
</evidence>
<dbReference type="InterPro" id="IPR011990">
    <property type="entry name" value="TPR-like_helical_dom_sf"/>
</dbReference>
<keyword evidence="1" id="KW-0802">TPR repeat</keyword>
<feature type="non-terminal residue" evidence="2">
    <location>
        <position position="149"/>
    </location>
</feature>
<evidence type="ECO:0000256" key="1">
    <source>
        <dbReference type="PROSITE-ProRule" id="PRU00339"/>
    </source>
</evidence>
<organism evidence="2 3">
    <name type="scientific">Leptotrombidium deliense</name>
    <dbReference type="NCBI Taxonomy" id="299467"/>
    <lineage>
        <taxon>Eukaryota</taxon>
        <taxon>Metazoa</taxon>
        <taxon>Ecdysozoa</taxon>
        <taxon>Arthropoda</taxon>
        <taxon>Chelicerata</taxon>
        <taxon>Arachnida</taxon>
        <taxon>Acari</taxon>
        <taxon>Acariformes</taxon>
        <taxon>Trombidiformes</taxon>
        <taxon>Prostigmata</taxon>
        <taxon>Anystina</taxon>
        <taxon>Parasitengona</taxon>
        <taxon>Trombiculoidea</taxon>
        <taxon>Trombiculidae</taxon>
        <taxon>Leptotrombidium</taxon>
    </lineage>
</organism>
<dbReference type="InterPro" id="IPR019734">
    <property type="entry name" value="TPR_rpt"/>
</dbReference>
<comment type="caution">
    <text evidence="2">The sequence shown here is derived from an EMBL/GenBank/DDBJ whole genome shotgun (WGS) entry which is preliminary data.</text>
</comment>
<reference evidence="2 3" key="1">
    <citation type="journal article" date="2018" name="Gigascience">
        <title>Genomes of trombidid mites reveal novel predicted allergens and laterally-transferred genes associated with secondary metabolism.</title>
        <authorList>
            <person name="Dong X."/>
            <person name="Chaisiri K."/>
            <person name="Xia D."/>
            <person name="Armstrong S.D."/>
            <person name="Fang Y."/>
            <person name="Donnelly M.J."/>
            <person name="Kadowaki T."/>
            <person name="McGarry J.W."/>
            <person name="Darby A.C."/>
            <person name="Makepeace B.L."/>
        </authorList>
    </citation>
    <scope>NUCLEOTIDE SEQUENCE [LARGE SCALE GENOMIC DNA]</scope>
    <source>
        <strain evidence="2">UoL-UT</strain>
    </source>
</reference>
<dbReference type="Gene3D" id="1.25.40.10">
    <property type="entry name" value="Tetratricopeptide repeat domain"/>
    <property type="match status" value="1"/>
</dbReference>
<dbReference type="Proteomes" id="UP000288716">
    <property type="component" value="Unassembled WGS sequence"/>
</dbReference>
<accession>A0A443SRD7</accession>
<dbReference type="VEuPathDB" id="VectorBase:LDEU001983"/>
<dbReference type="STRING" id="299467.A0A443SRD7"/>
<dbReference type="EMBL" id="NCKV01000658">
    <property type="protein sequence ID" value="RWS30052.1"/>
    <property type="molecule type" value="Genomic_DNA"/>
</dbReference>
<dbReference type="Pfam" id="PF13181">
    <property type="entry name" value="TPR_8"/>
    <property type="match status" value="1"/>
</dbReference>
<dbReference type="SMART" id="SM00028">
    <property type="entry name" value="TPR"/>
    <property type="match status" value="2"/>
</dbReference>
<sequence>MSTIEELRKSVEQLYEYRNKYYSISPIEKYSLKECDVNAKLQETLELLQSAKEECEKKEKAVYCMLYGKALNVKREYDQLAFDYLSKSVKLNPKLTEAWNELGECYWKKGDLKASLNCFEGCLKYDKMDKVALRNLSMLLRQLGDTAIE</sequence>
<protein>
    <submittedName>
        <fullName evidence="2">Tetratricopeptide repeat protein 5-like protein</fullName>
    </submittedName>
</protein>
<name>A0A443SRD7_9ACAR</name>
<proteinExistence type="predicted"/>